<name>A0ABU7J4B0_9GAMM</name>
<proteinExistence type="predicted"/>
<protein>
    <submittedName>
        <fullName evidence="1">WbqC family protein</fullName>
    </submittedName>
</protein>
<dbReference type="InterPro" id="IPR014985">
    <property type="entry name" value="WbqC"/>
</dbReference>
<comment type="caution">
    <text evidence="1">The sequence shown here is derived from an EMBL/GenBank/DDBJ whole genome shotgun (WGS) entry which is preliminary data.</text>
</comment>
<dbReference type="Proteomes" id="UP001336314">
    <property type="component" value="Unassembled WGS sequence"/>
</dbReference>
<accession>A0ABU7J4B0</accession>
<reference evidence="1 2" key="1">
    <citation type="submission" date="2023-07" db="EMBL/GenBank/DDBJ databases">
        <title>Alkalimonas sp., MEB108 novel, alkaliphilic bacterium isolated from Lonar Lake, India.</title>
        <authorList>
            <person name="Joshi A."/>
            <person name="Thite S."/>
        </authorList>
    </citation>
    <scope>NUCLEOTIDE SEQUENCE [LARGE SCALE GENOMIC DNA]</scope>
    <source>
        <strain evidence="1 2">MEB108</strain>
    </source>
</reference>
<evidence type="ECO:0000313" key="1">
    <source>
        <dbReference type="EMBL" id="MEE2001202.1"/>
    </source>
</evidence>
<dbReference type="RefSeq" id="WP_330128312.1">
    <property type="nucleotide sequence ID" value="NZ_JAUHLI010000006.1"/>
</dbReference>
<sequence length="231" mass="26723">MTKIAISQPTYLPWLGYFQQIAQVDCFVFLDNVQFEKQSWQSRNRIKDHQDNVIWLSVPVARHALDAPIMDIALANQRINWQRKHLNSVKTYLAKTPYLAEVLELIEPVFNTPYDRLADLNIALIRSVCWRLGLETPLLKASELGVSGQKADLLLAILQQLNADSYLANQGSRVYLEQERARFAAQGIQLCYQNWEHPMYHQKGQQFISHLAWLDAICYLGFDAHRLQLIT</sequence>
<dbReference type="EMBL" id="JAUHLI010000006">
    <property type="protein sequence ID" value="MEE2001202.1"/>
    <property type="molecule type" value="Genomic_DNA"/>
</dbReference>
<evidence type="ECO:0000313" key="2">
    <source>
        <dbReference type="Proteomes" id="UP001336314"/>
    </source>
</evidence>
<gene>
    <name evidence="1" type="ORF">QWY20_07020</name>
</gene>
<dbReference type="Pfam" id="PF08889">
    <property type="entry name" value="WbqC"/>
    <property type="match status" value="1"/>
</dbReference>
<keyword evidence="2" id="KW-1185">Reference proteome</keyword>
<organism evidence="1 2">
    <name type="scientific">Alkalimonas cellulosilytica</name>
    <dbReference type="NCBI Taxonomy" id="3058395"/>
    <lineage>
        <taxon>Bacteria</taxon>
        <taxon>Pseudomonadati</taxon>
        <taxon>Pseudomonadota</taxon>
        <taxon>Gammaproteobacteria</taxon>
        <taxon>Alkalimonas</taxon>
    </lineage>
</organism>